<dbReference type="InterPro" id="IPR036236">
    <property type="entry name" value="Znf_C2H2_sf"/>
</dbReference>
<gene>
    <name evidence="10" type="primary">ZNF182_2</name>
    <name evidence="10" type="ORF">FJT64_019060</name>
</gene>
<dbReference type="EMBL" id="VIIS01000368">
    <property type="protein sequence ID" value="KAF0309859.1"/>
    <property type="molecule type" value="Genomic_DNA"/>
</dbReference>
<dbReference type="PANTHER" id="PTHR16515">
    <property type="entry name" value="PR DOMAIN ZINC FINGER PROTEIN"/>
    <property type="match status" value="1"/>
</dbReference>
<dbReference type="FunFam" id="3.30.160.60:FF:000446">
    <property type="entry name" value="Zinc finger protein"/>
    <property type="match status" value="1"/>
</dbReference>
<protein>
    <submittedName>
        <fullName evidence="10">Zinc finger protein 182</fullName>
    </submittedName>
</protein>
<evidence type="ECO:0000256" key="1">
    <source>
        <dbReference type="ARBA" id="ARBA00004123"/>
    </source>
</evidence>
<evidence type="ECO:0000313" key="11">
    <source>
        <dbReference type="Proteomes" id="UP000440578"/>
    </source>
</evidence>
<dbReference type="Proteomes" id="UP000440578">
    <property type="component" value="Unassembled WGS sequence"/>
</dbReference>
<keyword evidence="3" id="KW-0677">Repeat</keyword>
<feature type="region of interest" description="Disordered" evidence="8">
    <location>
        <begin position="126"/>
        <end position="213"/>
    </location>
</feature>
<dbReference type="Pfam" id="PF00096">
    <property type="entry name" value="zf-C2H2"/>
    <property type="match status" value="3"/>
</dbReference>
<feature type="compositionally biased region" description="Low complexity" evidence="8">
    <location>
        <begin position="240"/>
        <end position="251"/>
    </location>
</feature>
<feature type="compositionally biased region" description="Low complexity" evidence="8">
    <location>
        <begin position="164"/>
        <end position="173"/>
    </location>
</feature>
<evidence type="ECO:0000313" key="10">
    <source>
        <dbReference type="EMBL" id="KAF0309859.1"/>
    </source>
</evidence>
<keyword evidence="2" id="KW-0479">Metal-binding</keyword>
<dbReference type="Pfam" id="PF13912">
    <property type="entry name" value="zf-C2H2_6"/>
    <property type="match status" value="1"/>
</dbReference>
<dbReference type="InterPro" id="IPR013087">
    <property type="entry name" value="Znf_C2H2_type"/>
</dbReference>
<dbReference type="GO" id="GO:0010468">
    <property type="term" value="P:regulation of gene expression"/>
    <property type="evidence" value="ECO:0007669"/>
    <property type="project" value="TreeGrafter"/>
</dbReference>
<feature type="compositionally biased region" description="Acidic residues" evidence="8">
    <location>
        <begin position="179"/>
        <end position="190"/>
    </location>
</feature>
<evidence type="ECO:0000256" key="8">
    <source>
        <dbReference type="SAM" id="MobiDB-lite"/>
    </source>
</evidence>
<dbReference type="EMBL" id="VIIS01000368">
    <property type="protein sequence ID" value="KAF0309860.1"/>
    <property type="molecule type" value="Genomic_DNA"/>
</dbReference>
<dbReference type="GO" id="GO:0008270">
    <property type="term" value="F:zinc ion binding"/>
    <property type="evidence" value="ECO:0007669"/>
    <property type="project" value="UniProtKB-KW"/>
</dbReference>
<dbReference type="InterPro" id="IPR050331">
    <property type="entry name" value="Zinc_finger"/>
</dbReference>
<dbReference type="SMART" id="SM00355">
    <property type="entry name" value="ZnF_C2H2"/>
    <property type="match status" value="10"/>
</dbReference>
<keyword evidence="11" id="KW-1185">Reference proteome</keyword>
<feature type="domain" description="C2H2-type" evidence="9">
    <location>
        <begin position="292"/>
        <end position="314"/>
    </location>
</feature>
<sequence length="702" mass="78190">MKDSKLEGVLQVSEDAPMVVTTDNGELLLLAGDGSGAELAGDGAEIVVVETDDGQQQIQLVTEDGGRVLALPPELASRLKESLSGAQVTIRLPTVAVLDAASTASSCDGETAPEQPGPSIRLIRLSENGLTEVPAQTPTAAERRERSRAEEEAWAARTRRRASRGIARAVAAVRRAEDSDSFESEEEEEPPPPPPVDKTKRGRGRPRKAGGFSCQLCPRRLQTQPEFFQHLRDHYEKPSGEGAEGVSAEGEGATEESSEQLEPIAEESEHDGAVERPAVINVDIIAAESGAFECDECDMIFYSEDELEKHKKTHIEASLRNHRLRMHNDGEPVSVTNAAKHEYECAECHVTYTSYKIHLRHMRLHEDKAAGRLSHRCSTCGASFLTGTLLSHHVQREHPERCRRPAASRPAGVQPRPNGRPPGSANKARQAVYDQIQETEHGTFRCMICSIERKSKNQMFYHISMKHKALEGHKCETCGKAFFTDTARRVHERTHTGERPYGCDFCARRFRQQADLNAHVMSIHTQERPYRCRFCSKSFSRKYSLTVHMRCHTNERNYKCHICNKGFRASTYLTGHMKIHSGERSHACPICYKTFRMRSDMKRHIFTHSRERPQPRSLRSLNVEMAGNEEGGVVLLDPSQLCLQLVSQADGDAMVITEGNQTMVLDGSQTVIDERTGQLMVPESAISELDETAMASMYLLAD</sequence>
<keyword evidence="4 7" id="KW-0863">Zinc-finger</keyword>
<evidence type="ECO:0000256" key="2">
    <source>
        <dbReference type="ARBA" id="ARBA00022723"/>
    </source>
</evidence>
<keyword evidence="5" id="KW-0862">Zinc</keyword>
<evidence type="ECO:0000256" key="7">
    <source>
        <dbReference type="PROSITE-ProRule" id="PRU00042"/>
    </source>
</evidence>
<dbReference type="OrthoDB" id="6077919at2759"/>
<feature type="domain" description="C2H2-type" evidence="9">
    <location>
        <begin position="501"/>
        <end position="529"/>
    </location>
</feature>
<dbReference type="GO" id="GO:0005634">
    <property type="term" value="C:nucleus"/>
    <property type="evidence" value="ECO:0007669"/>
    <property type="project" value="UniProtKB-SubCell"/>
</dbReference>
<dbReference type="PROSITE" id="PS50157">
    <property type="entry name" value="ZINC_FINGER_C2H2_2"/>
    <property type="match status" value="8"/>
</dbReference>
<keyword evidence="6" id="KW-0539">Nucleus</keyword>
<feature type="domain" description="C2H2-type" evidence="9">
    <location>
        <begin position="473"/>
        <end position="500"/>
    </location>
</feature>
<feature type="compositionally biased region" description="Basic and acidic residues" evidence="8">
    <location>
        <begin position="141"/>
        <end position="151"/>
    </location>
</feature>
<evidence type="ECO:0000256" key="4">
    <source>
        <dbReference type="ARBA" id="ARBA00022771"/>
    </source>
</evidence>
<comment type="caution">
    <text evidence="10">The sequence shown here is derived from an EMBL/GenBank/DDBJ whole genome shotgun (WGS) entry which is preliminary data.</text>
</comment>
<evidence type="ECO:0000256" key="6">
    <source>
        <dbReference type="ARBA" id="ARBA00023242"/>
    </source>
</evidence>
<dbReference type="AlphaFoldDB" id="A0A6A4WX60"/>
<dbReference type="PANTHER" id="PTHR16515:SF49">
    <property type="entry name" value="GASTRULA ZINC FINGER PROTEIN XLCGF49.1-LIKE-RELATED"/>
    <property type="match status" value="1"/>
</dbReference>
<feature type="domain" description="C2H2-type" evidence="9">
    <location>
        <begin position="343"/>
        <end position="370"/>
    </location>
</feature>
<dbReference type="FunFam" id="3.30.160.60:FF:000624">
    <property type="entry name" value="zinc finger protein 697"/>
    <property type="match status" value="1"/>
</dbReference>
<comment type="subcellular location">
    <subcellularLocation>
        <location evidence="1">Nucleus</location>
    </subcellularLocation>
</comment>
<dbReference type="PROSITE" id="PS00028">
    <property type="entry name" value="ZINC_FINGER_C2H2_1"/>
    <property type="match status" value="9"/>
</dbReference>
<dbReference type="Gene3D" id="3.30.160.60">
    <property type="entry name" value="Classic Zinc Finger"/>
    <property type="match status" value="7"/>
</dbReference>
<evidence type="ECO:0000256" key="5">
    <source>
        <dbReference type="ARBA" id="ARBA00022833"/>
    </source>
</evidence>
<feature type="domain" description="C2H2-type" evidence="9">
    <location>
        <begin position="375"/>
        <end position="398"/>
    </location>
</feature>
<evidence type="ECO:0000256" key="3">
    <source>
        <dbReference type="ARBA" id="ARBA00022737"/>
    </source>
</evidence>
<dbReference type="SUPFAM" id="SSF57667">
    <property type="entry name" value="beta-beta-alpha zinc fingers"/>
    <property type="match status" value="4"/>
</dbReference>
<feature type="compositionally biased region" description="Acidic residues" evidence="8">
    <location>
        <begin position="252"/>
        <end position="269"/>
    </location>
</feature>
<proteinExistence type="predicted"/>
<feature type="domain" description="C2H2-type" evidence="9">
    <location>
        <begin position="558"/>
        <end position="585"/>
    </location>
</feature>
<dbReference type="FunFam" id="3.30.160.60:FF:000110">
    <property type="entry name" value="Zinc finger protein-like"/>
    <property type="match status" value="1"/>
</dbReference>
<reference evidence="10 11" key="1">
    <citation type="submission" date="2019-07" db="EMBL/GenBank/DDBJ databases">
        <title>Draft genome assembly of a fouling barnacle, Amphibalanus amphitrite (Darwin, 1854): The first reference genome for Thecostraca.</title>
        <authorList>
            <person name="Kim W."/>
        </authorList>
    </citation>
    <scope>NUCLEOTIDE SEQUENCE [LARGE SCALE GENOMIC DNA]</scope>
    <source>
        <strain evidence="10">SNU_AA5</strain>
        <tissue evidence="10">Soma without cirri and trophi</tissue>
    </source>
</reference>
<name>A0A6A4WX60_AMPAM</name>
<feature type="region of interest" description="Disordered" evidence="8">
    <location>
        <begin position="236"/>
        <end position="270"/>
    </location>
</feature>
<feature type="domain" description="C2H2-type" evidence="9">
    <location>
        <begin position="586"/>
        <end position="613"/>
    </location>
</feature>
<feature type="region of interest" description="Disordered" evidence="8">
    <location>
        <begin position="395"/>
        <end position="429"/>
    </location>
</feature>
<evidence type="ECO:0000259" key="9">
    <source>
        <dbReference type="PROSITE" id="PS50157"/>
    </source>
</evidence>
<feature type="domain" description="C2H2-type" evidence="9">
    <location>
        <begin position="530"/>
        <end position="557"/>
    </location>
</feature>
<accession>A0A6A4WX60</accession>
<organism evidence="10 11">
    <name type="scientific">Amphibalanus amphitrite</name>
    <name type="common">Striped barnacle</name>
    <name type="synonym">Balanus amphitrite</name>
    <dbReference type="NCBI Taxonomy" id="1232801"/>
    <lineage>
        <taxon>Eukaryota</taxon>
        <taxon>Metazoa</taxon>
        <taxon>Ecdysozoa</taxon>
        <taxon>Arthropoda</taxon>
        <taxon>Crustacea</taxon>
        <taxon>Multicrustacea</taxon>
        <taxon>Cirripedia</taxon>
        <taxon>Thoracica</taxon>
        <taxon>Thoracicalcarea</taxon>
        <taxon>Balanomorpha</taxon>
        <taxon>Balanoidea</taxon>
        <taxon>Balanidae</taxon>
        <taxon>Amphibalaninae</taxon>
        <taxon>Amphibalanus</taxon>
    </lineage>
</organism>